<dbReference type="EMBL" id="FOAD01000008">
    <property type="protein sequence ID" value="SEL81015.1"/>
    <property type="molecule type" value="Genomic_DNA"/>
</dbReference>
<feature type="region of interest" description="Disordered" evidence="1">
    <location>
        <begin position="65"/>
        <end position="97"/>
    </location>
</feature>
<dbReference type="OrthoDB" id="199072at2157"/>
<name>A0A1H7T910_HALLR</name>
<dbReference type="AlphaFoldDB" id="A0A1H7T910"/>
<dbReference type="Proteomes" id="UP000183894">
    <property type="component" value="Unassembled WGS sequence"/>
</dbReference>
<organism evidence="2 3">
    <name type="scientific">Haloferax larsenii</name>
    <dbReference type="NCBI Taxonomy" id="302484"/>
    <lineage>
        <taxon>Archaea</taxon>
        <taxon>Methanobacteriati</taxon>
        <taxon>Methanobacteriota</taxon>
        <taxon>Stenosarchaea group</taxon>
        <taxon>Halobacteria</taxon>
        <taxon>Halobacteriales</taxon>
        <taxon>Haloferacaceae</taxon>
        <taxon>Haloferax</taxon>
    </lineage>
</organism>
<gene>
    <name evidence="2" type="ORF">SAMN04488691_108112</name>
</gene>
<evidence type="ECO:0000256" key="1">
    <source>
        <dbReference type="SAM" id="MobiDB-lite"/>
    </source>
</evidence>
<feature type="compositionally biased region" description="Gly residues" evidence="1">
    <location>
        <begin position="79"/>
        <end position="95"/>
    </location>
</feature>
<evidence type="ECO:0000313" key="3">
    <source>
        <dbReference type="Proteomes" id="UP000183894"/>
    </source>
</evidence>
<proteinExistence type="predicted"/>
<dbReference type="RefSeq" id="WP_074795795.1">
    <property type="nucleotide sequence ID" value="NZ_FOAD01000008.1"/>
</dbReference>
<dbReference type="PROSITE" id="PS51257">
    <property type="entry name" value="PROKAR_LIPOPROTEIN"/>
    <property type="match status" value="1"/>
</dbReference>
<accession>A0A1H7T910</accession>
<evidence type="ECO:0000313" key="2">
    <source>
        <dbReference type="EMBL" id="SEL81015.1"/>
    </source>
</evidence>
<sequence length="229" mass="25037">MRRRTFLHASGLAALGALAGCIGSKSPPPRRSSVVSDFEMNNGKLVIDLADETWVTSRYEPDQQSLSGVSPIGVASAKGKGGGGGRGATGRGSGGYSRAPRTVHGHAWYHGGDYADDWYEDNRGKFDRYKVGIAALGIAYLGGTTQMRDDAPDAGPVPWDETIQTPDETVTYDITDRSEFRQDGWYRVGANIVGDNVNHDFRWECFDLEVDSESQGFDIEEQWKVSPRI</sequence>
<reference evidence="2 3" key="1">
    <citation type="submission" date="2016-10" db="EMBL/GenBank/DDBJ databases">
        <authorList>
            <person name="de Groot N.N."/>
        </authorList>
    </citation>
    <scope>NUCLEOTIDE SEQUENCE [LARGE SCALE GENOMIC DNA]</scope>
    <source>
        <strain evidence="2 3">CDM_5</strain>
    </source>
</reference>
<protein>
    <submittedName>
        <fullName evidence="2">Uncharacterized protein</fullName>
    </submittedName>
</protein>